<feature type="chain" id="PRO_5045785560" description="Beta-lactamase-related domain-containing protein" evidence="1">
    <location>
        <begin position="22"/>
        <end position="423"/>
    </location>
</feature>
<dbReference type="PANTHER" id="PTHR46825:SF7">
    <property type="entry name" value="D-ALANYL-D-ALANINE CARBOXYPEPTIDASE"/>
    <property type="match status" value="1"/>
</dbReference>
<gene>
    <name evidence="3" type="ORF">GCM10009111_24560</name>
</gene>
<proteinExistence type="predicted"/>
<sequence>MNCTKVLSLLFFIFSLALITACDDDKITLFLNGIAEKKLDDVYQAASYDPDIINLAMSVESPKQNFSWNKAGGIAYPNYREEMTIKTPFRIASIGKTFTATLIMKMVEAGSVSLSTPISDILADDDMPAHFTLNELHQIDGASNGESLTINQLLNHTSGLRDYIADKPNNDTLSNSLAARQILDLTEILPSGIAQKSWTSSSILEYFFSSDMSQYAMNAPGESYHYSDTNYVLLGLIIEKISGMSLADNYQVEIFSQSQMNSAYLEWHEAAKGKGPAHHYANLAPYGINENLDIIASGFNTSFDWGGGGIVSNIEELNSYVSSLFNNKLFQDSDTLKKMQQSIDVKDQYFSYGLGLKKKEYQLAHKTVVVYGHDGAWGGGMYYIPATGTSIVFTLNQTAPQKKDWLLEILRGLDKAFLFTAIK</sequence>
<dbReference type="Gene3D" id="3.40.710.10">
    <property type="entry name" value="DD-peptidase/beta-lactamase superfamily"/>
    <property type="match status" value="1"/>
</dbReference>
<dbReference type="InterPro" id="IPR050491">
    <property type="entry name" value="AmpC-like"/>
</dbReference>
<evidence type="ECO:0000256" key="1">
    <source>
        <dbReference type="SAM" id="SignalP"/>
    </source>
</evidence>
<evidence type="ECO:0000313" key="4">
    <source>
        <dbReference type="Proteomes" id="UP001500021"/>
    </source>
</evidence>
<comment type="caution">
    <text evidence="3">The sequence shown here is derived from an EMBL/GenBank/DDBJ whole genome shotgun (WGS) entry which is preliminary data.</text>
</comment>
<dbReference type="InterPro" id="IPR001466">
    <property type="entry name" value="Beta-lactam-related"/>
</dbReference>
<evidence type="ECO:0000313" key="3">
    <source>
        <dbReference type="EMBL" id="GAA0819895.1"/>
    </source>
</evidence>
<dbReference type="EMBL" id="BAAAFA010000008">
    <property type="protein sequence ID" value="GAA0819895.1"/>
    <property type="molecule type" value="Genomic_DNA"/>
</dbReference>
<keyword evidence="1" id="KW-0732">Signal</keyword>
<organism evidence="3 4">
    <name type="scientific">Colwellia asteriadis</name>
    <dbReference type="NCBI Taxonomy" id="517723"/>
    <lineage>
        <taxon>Bacteria</taxon>
        <taxon>Pseudomonadati</taxon>
        <taxon>Pseudomonadota</taxon>
        <taxon>Gammaproteobacteria</taxon>
        <taxon>Alteromonadales</taxon>
        <taxon>Colwelliaceae</taxon>
        <taxon>Colwellia</taxon>
    </lineage>
</organism>
<dbReference type="Proteomes" id="UP001500021">
    <property type="component" value="Unassembled WGS sequence"/>
</dbReference>
<reference evidence="4" key="1">
    <citation type="journal article" date="2019" name="Int. J. Syst. Evol. Microbiol.">
        <title>The Global Catalogue of Microorganisms (GCM) 10K type strain sequencing project: providing services to taxonomists for standard genome sequencing and annotation.</title>
        <authorList>
            <consortium name="The Broad Institute Genomics Platform"/>
            <consortium name="The Broad Institute Genome Sequencing Center for Infectious Disease"/>
            <person name="Wu L."/>
            <person name="Ma J."/>
        </authorList>
    </citation>
    <scope>NUCLEOTIDE SEQUENCE [LARGE SCALE GENOMIC DNA]</scope>
    <source>
        <strain evidence="4">JCM 15608</strain>
    </source>
</reference>
<evidence type="ECO:0000259" key="2">
    <source>
        <dbReference type="Pfam" id="PF00144"/>
    </source>
</evidence>
<accession>A0ABP3WNK3</accession>
<dbReference type="RefSeq" id="WP_343817797.1">
    <property type="nucleotide sequence ID" value="NZ_BAAAFA010000008.1"/>
</dbReference>
<feature type="domain" description="Beta-lactamase-related" evidence="2">
    <location>
        <begin position="71"/>
        <end position="402"/>
    </location>
</feature>
<dbReference type="Pfam" id="PF00144">
    <property type="entry name" value="Beta-lactamase"/>
    <property type="match status" value="1"/>
</dbReference>
<keyword evidence="4" id="KW-1185">Reference proteome</keyword>
<feature type="signal peptide" evidence="1">
    <location>
        <begin position="1"/>
        <end position="21"/>
    </location>
</feature>
<protein>
    <recommendedName>
        <fullName evidence="2">Beta-lactamase-related domain-containing protein</fullName>
    </recommendedName>
</protein>
<dbReference type="PROSITE" id="PS51257">
    <property type="entry name" value="PROKAR_LIPOPROTEIN"/>
    <property type="match status" value="1"/>
</dbReference>
<name>A0ABP3WNK3_9GAMM</name>
<dbReference type="InterPro" id="IPR012338">
    <property type="entry name" value="Beta-lactam/transpept-like"/>
</dbReference>
<dbReference type="PANTHER" id="PTHR46825">
    <property type="entry name" value="D-ALANYL-D-ALANINE-CARBOXYPEPTIDASE/ENDOPEPTIDASE AMPH"/>
    <property type="match status" value="1"/>
</dbReference>
<dbReference type="SUPFAM" id="SSF56601">
    <property type="entry name" value="beta-lactamase/transpeptidase-like"/>
    <property type="match status" value="1"/>
</dbReference>